<evidence type="ECO:0000313" key="3">
    <source>
        <dbReference type="EMBL" id="OZI68272.1"/>
    </source>
</evidence>
<dbReference type="EMBL" id="NEVR01000001">
    <property type="protein sequence ID" value="OZI68272.1"/>
    <property type="molecule type" value="Genomic_DNA"/>
</dbReference>
<keyword evidence="4" id="KW-1185">Reference proteome</keyword>
<gene>
    <name evidence="3" type="ORF">CAL27_02020</name>
</gene>
<dbReference type="Pfam" id="PF03328">
    <property type="entry name" value="HpcH_HpaI"/>
    <property type="match status" value="1"/>
</dbReference>
<name>A0ABX4F3D9_9BORD</name>
<evidence type="ECO:0000256" key="1">
    <source>
        <dbReference type="ARBA" id="ARBA00022723"/>
    </source>
</evidence>
<dbReference type="SUPFAM" id="SSF51621">
    <property type="entry name" value="Phosphoenolpyruvate/pyruvate domain"/>
    <property type="match status" value="1"/>
</dbReference>
<evidence type="ECO:0000313" key="4">
    <source>
        <dbReference type="Proteomes" id="UP000216354"/>
    </source>
</evidence>
<accession>A0ABX4F3D9</accession>
<protein>
    <recommendedName>
        <fullName evidence="2">HpcH/HpaI aldolase/citrate lyase domain-containing protein</fullName>
    </recommendedName>
</protein>
<evidence type="ECO:0000259" key="2">
    <source>
        <dbReference type="Pfam" id="PF03328"/>
    </source>
</evidence>
<dbReference type="InterPro" id="IPR015813">
    <property type="entry name" value="Pyrv/PenolPyrv_kinase-like_dom"/>
</dbReference>
<dbReference type="RefSeq" id="WP_094830622.1">
    <property type="nucleotide sequence ID" value="NZ_NEVR01000001.1"/>
</dbReference>
<dbReference type="InterPro" id="IPR040442">
    <property type="entry name" value="Pyrv_kinase-like_dom_sf"/>
</dbReference>
<dbReference type="Proteomes" id="UP000216354">
    <property type="component" value="Unassembled WGS sequence"/>
</dbReference>
<comment type="caution">
    <text evidence="3">The sequence shown here is derived from an EMBL/GenBank/DDBJ whole genome shotgun (WGS) entry which is preliminary data.</text>
</comment>
<sequence length="281" mass="30231">MNYMLITNLPEIARHVVLHGVKRVFVDLEILGKVARQGHLNTVISRHSLDDVQRIRAAIGQAELLVRINPLNEDTQQEIDDVIARGADIVMLPMFHDAAAVRRVAQLIDGRARLIPLVETVGGARALAEIMATPGVSGVHIGLNDLHLELGCDFMFEPLANGMMDELAAVARSSGLPFGMGGVARVGEGLLPAEVILGEHVRLGSTCAILSRTFHRNAGSLAELNAEMDFGNEISKLDQVEAGFLHAPPAVLEENRVRLVNIVNDIVAQKRAAVRGSAPAP</sequence>
<proteinExistence type="predicted"/>
<reference evidence="3 4" key="1">
    <citation type="submission" date="2017-05" db="EMBL/GenBank/DDBJ databases">
        <title>Complete and WGS of Bordetella genogroups.</title>
        <authorList>
            <person name="Spilker T."/>
            <person name="Lipuma J."/>
        </authorList>
    </citation>
    <scope>NUCLEOTIDE SEQUENCE [LARGE SCALE GENOMIC DNA]</scope>
    <source>
        <strain evidence="3 4">AU9795</strain>
    </source>
</reference>
<feature type="domain" description="HpcH/HpaI aldolase/citrate lyase" evidence="2">
    <location>
        <begin position="52"/>
        <end position="152"/>
    </location>
</feature>
<dbReference type="InterPro" id="IPR005000">
    <property type="entry name" value="Aldolase/citrate-lyase_domain"/>
</dbReference>
<keyword evidence="1" id="KW-0479">Metal-binding</keyword>
<organism evidence="3 4">
    <name type="scientific">Bordetella genomosp. 1</name>
    <dbReference type="NCBI Taxonomy" id="1395607"/>
    <lineage>
        <taxon>Bacteria</taxon>
        <taxon>Pseudomonadati</taxon>
        <taxon>Pseudomonadota</taxon>
        <taxon>Betaproteobacteria</taxon>
        <taxon>Burkholderiales</taxon>
        <taxon>Alcaligenaceae</taxon>
        <taxon>Bordetella</taxon>
    </lineage>
</organism>
<dbReference type="Gene3D" id="3.20.20.60">
    <property type="entry name" value="Phosphoenolpyruvate-binding domains"/>
    <property type="match status" value="2"/>
</dbReference>